<evidence type="ECO:0000256" key="8">
    <source>
        <dbReference type="ARBA" id="ARBA00022833"/>
    </source>
</evidence>
<evidence type="ECO:0000256" key="7">
    <source>
        <dbReference type="ARBA" id="ARBA00022801"/>
    </source>
</evidence>
<dbReference type="AlphaFoldDB" id="A0A934MF38"/>
<accession>A0A934MF38</accession>
<organism evidence="11 12">
    <name type="scientific">Acuticoccus mangrovi</name>
    <dbReference type="NCBI Taxonomy" id="2796142"/>
    <lineage>
        <taxon>Bacteria</taxon>
        <taxon>Pseudomonadati</taxon>
        <taxon>Pseudomonadota</taxon>
        <taxon>Alphaproteobacteria</taxon>
        <taxon>Hyphomicrobiales</taxon>
        <taxon>Amorphaceae</taxon>
        <taxon>Acuticoccus</taxon>
    </lineage>
</organism>
<protein>
    <submittedName>
        <fullName evidence="11">Acetylornithine deacetylase</fullName>
        <ecNumber evidence="11">3.5.1.16</ecNumber>
    </submittedName>
</protein>
<dbReference type="SUPFAM" id="SSF55031">
    <property type="entry name" value="Bacterial exopeptidase dimerisation domain"/>
    <property type="match status" value="1"/>
</dbReference>
<evidence type="ECO:0000259" key="10">
    <source>
        <dbReference type="Pfam" id="PF07687"/>
    </source>
</evidence>
<dbReference type="InterPro" id="IPR036264">
    <property type="entry name" value="Bact_exopeptidase_dim_dom"/>
</dbReference>
<keyword evidence="12" id="KW-1185">Reference proteome</keyword>
<keyword evidence="7 11" id="KW-0378">Hydrolase</keyword>
<dbReference type="Proteomes" id="UP000609531">
    <property type="component" value="Unassembled WGS sequence"/>
</dbReference>
<dbReference type="InterPro" id="IPR010169">
    <property type="entry name" value="AcOrn-deacetyl"/>
</dbReference>
<evidence type="ECO:0000256" key="1">
    <source>
        <dbReference type="ARBA" id="ARBA00001947"/>
    </source>
</evidence>
<feature type="domain" description="Peptidase M20 dimerisation" evidence="10">
    <location>
        <begin position="176"/>
        <end position="285"/>
    </location>
</feature>
<dbReference type="GO" id="GO:0046872">
    <property type="term" value="F:metal ion binding"/>
    <property type="evidence" value="ECO:0007669"/>
    <property type="project" value="UniProtKB-KW"/>
</dbReference>
<evidence type="ECO:0000256" key="4">
    <source>
        <dbReference type="ARBA" id="ARBA00022571"/>
    </source>
</evidence>
<proteinExistence type="inferred from homology"/>
<keyword evidence="6" id="KW-0479">Metal-binding</keyword>
<keyword evidence="9" id="KW-0170">Cobalt</keyword>
<dbReference type="GO" id="GO:0006526">
    <property type="term" value="P:L-arginine biosynthetic process"/>
    <property type="evidence" value="ECO:0007669"/>
    <property type="project" value="UniProtKB-KW"/>
</dbReference>
<keyword evidence="8" id="KW-0862">Zinc</keyword>
<evidence type="ECO:0000256" key="2">
    <source>
        <dbReference type="ARBA" id="ARBA00005691"/>
    </source>
</evidence>
<reference evidence="11" key="1">
    <citation type="submission" date="2020-12" db="EMBL/GenBank/DDBJ databases">
        <title>Bacterial taxonomy.</title>
        <authorList>
            <person name="Pan X."/>
        </authorList>
    </citation>
    <scope>NUCLEOTIDE SEQUENCE</scope>
    <source>
        <strain evidence="11">B2012</strain>
    </source>
</reference>
<dbReference type="EMBL" id="JAEKJA010000001">
    <property type="protein sequence ID" value="MBJ3774520.1"/>
    <property type="molecule type" value="Genomic_DNA"/>
</dbReference>
<dbReference type="NCBIfam" id="TIGR01892">
    <property type="entry name" value="AcOrn-deacetyl"/>
    <property type="match status" value="1"/>
</dbReference>
<sequence>MSPLPFEASVEILADLVGFPTISAASNRALIDHAARLLNAAGARVEVLASADGAKANLFATLGPEVDGGIVLSGHTDVVPADGAEWDSDPFALREADGRFYGRGTCDMKGFVAAALAMAPRFAAMPLVRPVHFAFTYDEEVGCLGARALAGHLADAPLRPAMAIVGEPTSMRVIEGHKGCHDYTTRFTGLEGHGSNPDRGVNAVEYAIRFAARLLALREPLVQRAPSASPFEPPWSTVQVGRIDGGTARNVIARHCEVEWEMRPVTAADATFVKGELAAYCADVLLPEMRRLHPEATIETEILGEVPGLVPMEENAARDLLAHLTGANGADTVAFGTEAGLFQALGLDVVVCGPGSISEAHKPNEFLSADQLREALRLLAALEGVLTQPERR</sequence>
<dbReference type="InterPro" id="IPR050072">
    <property type="entry name" value="Peptidase_M20A"/>
</dbReference>
<keyword evidence="5" id="KW-0028">Amino-acid biosynthesis</keyword>
<comment type="cofactor">
    <cofactor evidence="1">
        <name>Zn(2+)</name>
        <dbReference type="ChEBI" id="CHEBI:29105"/>
    </cofactor>
</comment>
<dbReference type="PANTHER" id="PTHR43808:SF31">
    <property type="entry name" value="N-ACETYL-L-CITRULLINE DEACETYLASE"/>
    <property type="match status" value="1"/>
</dbReference>
<gene>
    <name evidence="11" type="primary">argE</name>
    <name evidence="11" type="ORF">JCR33_02405</name>
</gene>
<dbReference type="Gene3D" id="3.30.70.360">
    <property type="match status" value="1"/>
</dbReference>
<keyword evidence="3" id="KW-0963">Cytoplasm</keyword>
<keyword evidence="4" id="KW-0055">Arginine biosynthesis</keyword>
<dbReference type="InterPro" id="IPR002933">
    <property type="entry name" value="Peptidase_M20"/>
</dbReference>
<dbReference type="CDD" id="cd03894">
    <property type="entry name" value="M20_ArgE"/>
    <property type="match status" value="1"/>
</dbReference>
<evidence type="ECO:0000256" key="5">
    <source>
        <dbReference type="ARBA" id="ARBA00022605"/>
    </source>
</evidence>
<dbReference type="InterPro" id="IPR011650">
    <property type="entry name" value="Peptidase_M20_dimer"/>
</dbReference>
<dbReference type="RefSeq" id="WP_198880394.1">
    <property type="nucleotide sequence ID" value="NZ_JAEKJA010000001.1"/>
</dbReference>
<dbReference type="PROSITE" id="PS00759">
    <property type="entry name" value="ARGE_DAPE_CPG2_2"/>
    <property type="match status" value="1"/>
</dbReference>
<dbReference type="NCBIfam" id="NF005710">
    <property type="entry name" value="PRK07522.1"/>
    <property type="match status" value="1"/>
</dbReference>
<comment type="similarity">
    <text evidence="2">Belongs to the peptidase M20A family. ArgE subfamily.</text>
</comment>
<comment type="caution">
    <text evidence="11">The sequence shown here is derived from an EMBL/GenBank/DDBJ whole genome shotgun (WGS) entry which is preliminary data.</text>
</comment>
<dbReference type="PANTHER" id="PTHR43808">
    <property type="entry name" value="ACETYLORNITHINE DEACETYLASE"/>
    <property type="match status" value="1"/>
</dbReference>
<dbReference type="InterPro" id="IPR001261">
    <property type="entry name" value="ArgE/DapE_CS"/>
</dbReference>
<dbReference type="SUPFAM" id="SSF53187">
    <property type="entry name" value="Zn-dependent exopeptidases"/>
    <property type="match status" value="1"/>
</dbReference>
<evidence type="ECO:0000313" key="11">
    <source>
        <dbReference type="EMBL" id="MBJ3774520.1"/>
    </source>
</evidence>
<dbReference type="Gene3D" id="3.40.630.10">
    <property type="entry name" value="Zn peptidases"/>
    <property type="match status" value="1"/>
</dbReference>
<dbReference type="Pfam" id="PF07687">
    <property type="entry name" value="M20_dimer"/>
    <property type="match status" value="1"/>
</dbReference>
<dbReference type="EC" id="3.5.1.16" evidence="11"/>
<dbReference type="GO" id="GO:0008777">
    <property type="term" value="F:acetylornithine deacetylase activity"/>
    <property type="evidence" value="ECO:0007669"/>
    <property type="project" value="UniProtKB-EC"/>
</dbReference>
<dbReference type="Pfam" id="PF01546">
    <property type="entry name" value="Peptidase_M20"/>
    <property type="match status" value="1"/>
</dbReference>
<evidence type="ECO:0000256" key="3">
    <source>
        <dbReference type="ARBA" id="ARBA00022490"/>
    </source>
</evidence>
<evidence type="ECO:0000256" key="6">
    <source>
        <dbReference type="ARBA" id="ARBA00022723"/>
    </source>
</evidence>
<name>A0A934MF38_9HYPH</name>
<evidence type="ECO:0000256" key="9">
    <source>
        <dbReference type="ARBA" id="ARBA00023285"/>
    </source>
</evidence>
<evidence type="ECO:0000313" key="12">
    <source>
        <dbReference type="Proteomes" id="UP000609531"/>
    </source>
</evidence>